<dbReference type="EMBL" id="JBHSBV010000002">
    <property type="protein sequence ID" value="MFC4200906.1"/>
    <property type="molecule type" value="Genomic_DNA"/>
</dbReference>
<dbReference type="PANTHER" id="PTHR42928:SF5">
    <property type="entry name" value="BLR1237 PROTEIN"/>
    <property type="match status" value="1"/>
</dbReference>
<comment type="similarity">
    <text evidence="1">Belongs to the UPF0065 (bug) family.</text>
</comment>
<proteinExistence type="inferred from homology"/>
<dbReference type="RefSeq" id="WP_217963881.1">
    <property type="nucleotide sequence ID" value="NZ_JAHTBN010000003.1"/>
</dbReference>
<feature type="chain" id="PRO_5046438316" evidence="2">
    <location>
        <begin position="40"/>
        <end position="337"/>
    </location>
</feature>
<dbReference type="Pfam" id="PF03401">
    <property type="entry name" value="TctC"/>
    <property type="match status" value="1"/>
</dbReference>
<dbReference type="PANTHER" id="PTHR42928">
    <property type="entry name" value="TRICARBOXYLATE-BINDING PROTEIN"/>
    <property type="match status" value="1"/>
</dbReference>
<evidence type="ECO:0000313" key="3">
    <source>
        <dbReference type="EMBL" id="MFC4200906.1"/>
    </source>
</evidence>
<sequence>MNLANKGAAFRLGRITRRHVCALPFLLLSVAGFPHTAAADTYPNHPIKLIVSFPPGGGTDLYGRLIAHAMEKTLHTSIVVENRPGAAGTIGTAMAARAAPDGYTLLLAQTGLMSVAPSVTPELVPYKTPGDFAAIGLISEVPYGLFVAANSSFHSVQDLIGYAKTHKAFYASSGRHSTTNVAMEWLNRHYGMDMTEVAYKGGGPATMDLIAGRVSTYFSPVSPLMSQVRQGTLRLLAVTGEHRIKAMPNIPTLKELGVKTDFTQWYGLVAPKGTPEKILDVLANSLRSALDDPKLQELIEQDNATTRVLLLKNFKDYMSADVEKYRMIASKIPKDRL</sequence>
<protein>
    <submittedName>
        <fullName evidence="3">Bug family tripartite tricarboxylate transporter substrate binding protein</fullName>
    </submittedName>
</protein>
<dbReference type="InterPro" id="IPR005064">
    <property type="entry name" value="BUG"/>
</dbReference>
<dbReference type="Proteomes" id="UP001595848">
    <property type="component" value="Unassembled WGS sequence"/>
</dbReference>
<keyword evidence="2" id="KW-0732">Signal</keyword>
<organism evidence="3 4">
    <name type="scientific">Candidimonas humi</name>
    <dbReference type="NCBI Taxonomy" id="683355"/>
    <lineage>
        <taxon>Bacteria</taxon>
        <taxon>Pseudomonadati</taxon>
        <taxon>Pseudomonadota</taxon>
        <taxon>Betaproteobacteria</taxon>
        <taxon>Burkholderiales</taxon>
        <taxon>Alcaligenaceae</taxon>
        <taxon>Candidimonas</taxon>
    </lineage>
</organism>
<reference evidence="4" key="1">
    <citation type="journal article" date="2019" name="Int. J. Syst. Evol. Microbiol.">
        <title>The Global Catalogue of Microorganisms (GCM) 10K type strain sequencing project: providing services to taxonomists for standard genome sequencing and annotation.</title>
        <authorList>
            <consortium name="The Broad Institute Genomics Platform"/>
            <consortium name="The Broad Institute Genome Sequencing Center for Infectious Disease"/>
            <person name="Wu L."/>
            <person name="Ma J."/>
        </authorList>
    </citation>
    <scope>NUCLEOTIDE SEQUENCE [LARGE SCALE GENOMIC DNA]</scope>
    <source>
        <strain evidence="4">LMG 24813</strain>
    </source>
</reference>
<feature type="signal peptide" evidence="2">
    <location>
        <begin position="1"/>
        <end position="39"/>
    </location>
</feature>
<evidence type="ECO:0000256" key="1">
    <source>
        <dbReference type="ARBA" id="ARBA00006987"/>
    </source>
</evidence>
<evidence type="ECO:0000313" key="4">
    <source>
        <dbReference type="Proteomes" id="UP001595848"/>
    </source>
</evidence>
<name>A0ABV8NVF1_9BURK</name>
<evidence type="ECO:0000256" key="2">
    <source>
        <dbReference type="SAM" id="SignalP"/>
    </source>
</evidence>
<accession>A0ABV8NVF1</accession>
<gene>
    <name evidence="3" type="ORF">ACFOY1_08075</name>
</gene>
<dbReference type="PIRSF" id="PIRSF017082">
    <property type="entry name" value="YflP"/>
    <property type="match status" value="1"/>
</dbReference>
<keyword evidence="4" id="KW-1185">Reference proteome</keyword>
<comment type="caution">
    <text evidence="3">The sequence shown here is derived from an EMBL/GenBank/DDBJ whole genome shotgun (WGS) entry which is preliminary data.</text>
</comment>
<dbReference type="CDD" id="cd07012">
    <property type="entry name" value="PBP2_Bug_TTT"/>
    <property type="match status" value="1"/>
</dbReference>